<dbReference type="PRINTS" id="PR00344">
    <property type="entry name" value="BCTRLSENSOR"/>
</dbReference>
<keyword evidence="9 20" id="KW-0808">Transferase</keyword>
<dbReference type="InterPro" id="IPR050351">
    <property type="entry name" value="BphY/WalK/GraS-like"/>
</dbReference>
<dbReference type="InterPro" id="IPR035965">
    <property type="entry name" value="PAS-like_dom_sf"/>
</dbReference>
<dbReference type="InterPro" id="IPR014310">
    <property type="entry name" value="Sig_transdc_His_kinase_PhoR"/>
</dbReference>
<dbReference type="SMART" id="SM00387">
    <property type="entry name" value="HATPase_c"/>
    <property type="match status" value="1"/>
</dbReference>
<dbReference type="Gene3D" id="3.30.450.20">
    <property type="entry name" value="PAS domain"/>
    <property type="match status" value="1"/>
</dbReference>
<comment type="caution">
    <text evidence="20">The sequence shown here is derived from an EMBL/GenBank/DDBJ whole genome shotgun (WGS) entry which is preliminary data.</text>
</comment>
<dbReference type="PROSITE" id="PS50109">
    <property type="entry name" value="HIS_KIN"/>
    <property type="match status" value="1"/>
</dbReference>
<dbReference type="CDD" id="cd00082">
    <property type="entry name" value="HisKA"/>
    <property type="match status" value="1"/>
</dbReference>
<dbReference type="PANTHER" id="PTHR45453:SF1">
    <property type="entry name" value="PHOSPHATE REGULON SENSOR PROTEIN PHOR"/>
    <property type="match status" value="1"/>
</dbReference>
<dbReference type="InterPro" id="IPR036097">
    <property type="entry name" value="HisK_dim/P_sf"/>
</dbReference>
<keyword evidence="8" id="KW-0592">Phosphate transport</keyword>
<evidence type="ECO:0000256" key="12">
    <source>
        <dbReference type="ARBA" id="ARBA00022777"/>
    </source>
</evidence>
<dbReference type="PANTHER" id="PTHR45453">
    <property type="entry name" value="PHOSPHATE REGULON SENSOR PROTEIN PHOR"/>
    <property type="match status" value="1"/>
</dbReference>
<evidence type="ECO:0000256" key="17">
    <source>
        <dbReference type="ARBA" id="ARBA00025207"/>
    </source>
</evidence>
<evidence type="ECO:0000256" key="7">
    <source>
        <dbReference type="ARBA" id="ARBA00022553"/>
    </source>
</evidence>
<keyword evidence="6" id="KW-1003">Cell membrane</keyword>
<dbReference type="Gene3D" id="1.10.287.130">
    <property type="match status" value="1"/>
</dbReference>
<dbReference type="RefSeq" id="WP_353897331.1">
    <property type="nucleotide sequence ID" value="NZ_JBEVCJ010000026.1"/>
</dbReference>
<keyword evidence="7" id="KW-0597">Phosphoprotein</keyword>
<evidence type="ECO:0000256" key="8">
    <source>
        <dbReference type="ARBA" id="ARBA00022592"/>
    </source>
</evidence>
<keyword evidence="11" id="KW-0547">Nucleotide-binding</keyword>
<evidence type="ECO:0000256" key="16">
    <source>
        <dbReference type="ARBA" id="ARBA00023136"/>
    </source>
</evidence>
<evidence type="ECO:0000256" key="13">
    <source>
        <dbReference type="ARBA" id="ARBA00022840"/>
    </source>
</evidence>
<dbReference type="InterPro" id="IPR000014">
    <property type="entry name" value="PAS"/>
</dbReference>
<dbReference type="SUPFAM" id="SSF55785">
    <property type="entry name" value="PYP-like sensor domain (PAS domain)"/>
    <property type="match status" value="1"/>
</dbReference>
<dbReference type="SUPFAM" id="SSF55874">
    <property type="entry name" value="ATPase domain of HSP90 chaperone/DNA topoisomerase II/histidine kinase"/>
    <property type="match status" value="1"/>
</dbReference>
<dbReference type="EC" id="2.7.13.3" evidence="3"/>
<dbReference type="InterPro" id="IPR036890">
    <property type="entry name" value="HATPase_C_sf"/>
</dbReference>
<dbReference type="GO" id="GO:0004673">
    <property type="term" value="F:protein histidine kinase activity"/>
    <property type="evidence" value="ECO:0007669"/>
    <property type="project" value="UniProtKB-EC"/>
</dbReference>
<evidence type="ECO:0000256" key="9">
    <source>
        <dbReference type="ARBA" id="ARBA00022679"/>
    </source>
</evidence>
<dbReference type="EMBL" id="JBEVCJ010000026">
    <property type="protein sequence ID" value="MET1256748.1"/>
    <property type="molecule type" value="Genomic_DNA"/>
</dbReference>
<keyword evidence="10 18" id="KW-0812">Transmembrane</keyword>
<feature type="domain" description="Histidine kinase" evidence="19">
    <location>
        <begin position="211"/>
        <end position="429"/>
    </location>
</feature>
<evidence type="ECO:0000256" key="6">
    <source>
        <dbReference type="ARBA" id="ARBA00022475"/>
    </source>
</evidence>
<name>A0ABV2BY51_9GAMM</name>
<evidence type="ECO:0000256" key="3">
    <source>
        <dbReference type="ARBA" id="ARBA00012438"/>
    </source>
</evidence>
<dbReference type="InterPro" id="IPR021766">
    <property type="entry name" value="PhoR_N"/>
</dbReference>
<evidence type="ECO:0000256" key="4">
    <source>
        <dbReference type="ARBA" id="ARBA00019665"/>
    </source>
</evidence>
<dbReference type="SUPFAM" id="SSF47384">
    <property type="entry name" value="Homodimeric domain of signal transducing histidine kinase"/>
    <property type="match status" value="1"/>
</dbReference>
<dbReference type="InterPro" id="IPR003661">
    <property type="entry name" value="HisK_dim/P_dom"/>
</dbReference>
<dbReference type="SMART" id="SM00091">
    <property type="entry name" value="PAS"/>
    <property type="match status" value="1"/>
</dbReference>
<evidence type="ECO:0000256" key="1">
    <source>
        <dbReference type="ARBA" id="ARBA00000085"/>
    </source>
</evidence>
<dbReference type="Pfam" id="PF11808">
    <property type="entry name" value="PhoR"/>
    <property type="match status" value="1"/>
</dbReference>
<evidence type="ECO:0000256" key="15">
    <source>
        <dbReference type="ARBA" id="ARBA00023012"/>
    </source>
</evidence>
<evidence type="ECO:0000256" key="14">
    <source>
        <dbReference type="ARBA" id="ARBA00022989"/>
    </source>
</evidence>
<evidence type="ECO:0000259" key="19">
    <source>
        <dbReference type="PROSITE" id="PS50109"/>
    </source>
</evidence>
<keyword evidence="13" id="KW-0067">ATP-binding</keyword>
<comment type="function">
    <text evidence="17">Member of the two-component regulatory system PhoR/PhoB involved in the phosphate regulon genes expression. PhoR may function as a membrane-associated protein kinase that phosphorylates PhoB in response to environmental signals.</text>
</comment>
<dbReference type="Gene3D" id="3.30.565.10">
    <property type="entry name" value="Histidine kinase-like ATPase, C-terminal domain"/>
    <property type="match status" value="1"/>
</dbReference>
<reference evidence="20 21" key="1">
    <citation type="submission" date="2024-06" db="EMBL/GenBank/DDBJ databases">
        <authorList>
            <person name="Li F."/>
        </authorList>
    </citation>
    <scope>NUCLEOTIDE SEQUENCE [LARGE SCALE GENOMIC DNA]</scope>
    <source>
        <strain evidence="20 21">GXAS 311</strain>
    </source>
</reference>
<sequence>MSNAWTIEISRIFVLAVIAILFGLISGYWGLAIFLSSLVYVTWMLVQIRALERWIRLGAKNQFALDTSGIWQLIVQHIVYAQRKNKERKRRLSYMARRFEATIAALPEATVVINSHREIELTNQASEEILGIEKRRDLGQRIDNLIRDPKLQELIESEESPARLEMESPIDQRKTLSVTCVDFGEEQKLITARDISQRIAVHKLRKAFIANASHELRTPLTVITGYLELLESEPDMSDMVRKQIGNASRQASRMQKILDDLLTLSKLEEKGYDRESGVMIDMPGLIQKLVTDFKKTKAKGTHQIEVDIDPTLQIKAVESELYSLCQNLLSNAVKYSPEGSTITVRWQRKEDGYTYFSVTDNGEGVAPEHISRLTERFYRVNVNRSRQIGGTGLGLSIVKHILENYGGFLDIQSELGKGSTFTAYFPKYRTIEYEKLAS</sequence>
<evidence type="ECO:0000313" key="21">
    <source>
        <dbReference type="Proteomes" id="UP001548189"/>
    </source>
</evidence>
<evidence type="ECO:0000256" key="2">
    <source>
        <dbReference type="ARBA" id="ARBA00004236"/>
    </source>
</evidence>
<evidence type="ECO:0000256" key="10">
    <source>
        <dbReference type="ARBA" id="ARBA00022692"/>
    </source>
</evidence>
<gene>
    <name evidence="20" type="primary">phoR</name>
    <name evidence="20" type="ORF">ABVT43_16520</name>
</gene>
<evidence type="ECO:0000313" key="20">
    <source>
        <dbReference type="EMBL" id="MET1256748.1"/>
    </source>
</evidence>
<dbReference type="Proteomes" id="UP001548189">
    <property type="component" value="Unassembled WGS sequence"/>
</dbReference>
<evidence type="ECO:0000256" key="11">
    <source>
        <dbReference type="ARBA" id="ARBA00022741"/>
    </source>
</evidence>
<keyword evidence="21" id="KW-1185">Reference proteome</keyword>
<dbReference type="InterPro" id="IPR004358">
    <property type="entry name" value="Sig_transdc_His_kin-like_C"/>
</dbReference>
<keyword evidence="16 18" id="KW-0472">Membrane</keyword>
<accession>A0ABV2BY51</accession>
<protein>
    <recommendedName>
        <fullName evidence="4">Phosphate regulon sensor protein PhoR</fullName>
        <ecNumber evidence="3">2.7.13.3</ecNumber>
    </recommendedName>
</protein>
<dbReference type="Pfam" id="PF02518">
    <property type="entry name" value="HATPase_c"/>
    <property type="match status" value="1"/>
</dbReference>
<keyword evidence="12 20" id="KW-0418">Kinase</keyword>
<keyword evidence="5" id="KW-0813">Transport</keyword>
<dbReference type="SMART" id="SM00388">
    <property type="entry name" value="HisKA"/>
    <property type="match status" value="1"/>
</dbReference>
<keyword evidence="14 18" id="KW-1133">Transmembrane helix</keyword>
<dbReference type="Pfam" id="PF00512">
    <property type="entry name" value="HisKA"/>
    <property type="match status" value="1"/>
</dbReference>
<dbReference type="InterPro" id="IPR003594">
    <property type="entry name" value="HATPase_dom"/>
</dbReference>
<feature type="transmembrane region" description="Helical" evidence="18">
    <location>
        <begin position="12"/>
        <end position="43"/>
    </location>
</feature>
<proteinExistence type="predicted"/>
<dbReference type="NCBIfam" id="TIGR02966">
    <property type="entry name" value="phoR_proteo"/>
    <property type="match status" value="1"/>
</dbReference>
<evidence type="ECO:0000256" key="5">
    <source>
        <dbReference type="ARBA" id="ARBA00022448"/>
    </source>
</evidence>
<organism evidence="20 21">
    <name type="scientific">Aliikangiella maris</name>
    <dbReference type="NCBI Taxonomy" id="3162458"/>
    <lineage>
        <taxon>Bacteria</taxon>
        <taxon>Pseudomonadati</taxon>
        <taxon>Pseudomonadota</taxon>
        <taxon>Gammaproteobacteria</taxon>
        <taxon>Oceanospirillales</taxon>
        <taxon>Pleioneaceae</taxon>
        <taxon>Aliikangiella</taxon>
    </lineage>
</organism>
<comment type="subcellular location">
    <subcellularLocation>
        <location evidence="2">Cell membrane</location>
    </subcellularLocation>
</comment>
<dbReference type="InterPro" id="IPR005467">
    <property type="entry name" value="His_kinase_dom"/>
</dbReference>
<comment type="catalytic activity">
    <reaction evidence="1">
        <text>ATP + protein L-histidine = ADP + protein N-phospho-L-histidine.</text>
        <dbReference type="EC" id="2.7.13.3"/>
    </reaction>
</comment>
<evidence type="ECO:0000256" key="18">
    <source>
        <dbReference type="SAM" id="Phobius"/>
    </source>
</evidence>
<keyword evidence="15" id="KW-0902">Two-component regulatory system</keyword>